<evidence type="ECO:0000313" key="18">
    <source>
        <dbReference type="EMBL" id="MPL81919.1"/>
    </source>
</evidence>
<evidence type="ECO:0000256" key="11">
    <source>
        <dbReference type="ARBA" id="ARBA00022679"/>
    </source>
</evidence>
<keyword evidence="10" id="KW-0169">Cobalamin biosynthesis</keyword>
<dbReference type="AlphaFoldDB" id="A0A644US90"/>
<gene>
    <name evidence="18" type="primary">cobP_4</name>
    <name evidence="18" type="ORF">SDC9_27853</name>
</gene>
<evidence type="ECO:0000256" key="8">
    <source>
        <dbReference type="ARBA" id="ARBA00012016"/>
    </source>
</evidence>
<evidence type="ECO:0000256" key="14">
    <source>
        <dbReference type="ARBA" id="ARBA00022840"/>
    </source>
</evidence>
<dbReference type="Gene3D" id="3.40.50.300">
    <property type="entry name" value="P-loop containing nucleotide triphosphate hydrolases"/>
    <property type="match status" value="1"/>
</dbReference>
<keyword evidence="15" id="KW-0342">GTP-binding</keyword>
<evidence type="ECO:0000256" key="9">
    <source>
        <dbReference type="ARBA" id="ARBA00012523"/>
    </source>
</evidence>
<evidence type="ECO:0000256" key="4">
    <source>
        <dbReference type="ARBA" id="ARBA00003889"/>
    </source>
</evidence>
<proteinExistence type="inferred from homology"/>
<comment type="catalytic activity">
    <reaction evidence="1">
        <text>adenosylcob(III)inamide + ATP = adenosylcob(III)inamide phosphate + ADP + H(+)</text>
        <dbReference type="Rhea" id="RHEA:15769"/>
        <dbReference type="ChEBI" id="CHEBI:2480"/>
        <dbReference type="ChEBI" id="CHEBI:15378"/>
        <dbReference type="ChEBI" id="CHEBI:30616"/>
        <dbReference type="ChEBI" id="CHEBI:58502"/>
        <dbReference type="ChEBI" id="CHEBI:456216"/>
        <dbReference type="EC" id="2.7.1.156"/>
    </reaction>
</comment>
<comment type="caution">
    <text evidence="18">The sequence shown here is derived from an EMBL/GenBank/DDBJ whole genome shotgun (WGS) entry which is preliminary data.</text>
</comment>
<evidence type="ECO:0000256" key="1">
    <source>
        <dbReference type="ARBA" id="ARBA00000312"/>
    </source>
</evidence>
<evidence type="ECO:0000256" key="15">
    <source>
        <dbReference type="ARBA" id="ARBA00023134"/>
    </source>
</evidence>
<evidence type="ECO:0000256" key="2">
    <source>
        <dbReference type="ARBA" id="ARBA00000711"/>
    </source>
</evidence>
<dbReference type="PANTHER" id="PTHR34848">
    <property type="match status" value="1"/>
</dbReference>
<sequence length="171" mass="19109">MNKNVILITGGQRSGKSSYAQKLALSLSSNPVYLATSRVWDEEHRARIVRHQADRGPEWTNLEEEKFLSKHNLAGRVVLVDCVTLWATNFFFDNKADVALSLSQLKTEFEKLTSQDATFIFVTNEIGLGGISADELQRKFTDLQGWFNQHIAGIAGKVILMTSGIPLVLKE</sequence>
<evidence type="ECO:0000256" key="3">
    <source>
        <dbReference type="ARBA" id="ARBA00001522"/>
    </source>
</evidence>
<evidence type="ECO:0000256" key="13">
    <source>
        <dbReference type="ARBA" id="ARBA00022777"/>
    </source>
</evidence>
<dbReference type="GO" id="GO:0008820">
    <property type="term" value="F:cobinamide phosphate guanylyltransferase activity"/>
    <property type="evidence" value="ECO:0007669"/>
    <property type="project" value="UniProtKB-EC"/>
</dbReference>
<evidence type="ECO:0000256" key="12">
    <source>
        <dbReference type="ARBA" id="ARBA00022741"/>
    </source>
</evidence>
<keyword evidence="14" id="KW-0067">ATP-binding</keyword>
<comment type="similarity">
    <text evidence="7">Belongs to the CobU/CobP family.</text>
</comment>
<evidence type="ECO:0000256" key="16">
    <source>
        <dbReference type="ARBA" id="ARBA00029570"/>
    </source>
</evidence>
<dbReference type="InterPro" id="IPR027417">
    <property type="entry name" value="P-loop_NTPase"/>
</dbReference>
<keyword evidence="13" id="KW-0418">Kinase</keyword>
<dbReference type="PIRSF" id="PIRSF006135">
    <property type="entry name" value="CobU"/>
    <property type="match status" value="1"/>
</dbReference>
<dbReference type="InterPro" id="IPR003203">
    <property type="entry name" value="CobU/CobP"/>
</dbReference>
<dbReference type="GO" id="GO:0005524">
    <property type="term" value="F:ATP binding"/>
    <property type="evidence" value="ECO:0007669"/>
    <property type="project" value="UniProtKB-KW"/>
</dbReference>
<keyword evidence="12" id="KW-0547">Nucleotide-binding</keyword>
<dbReference type="GO" id="GO:0009236">
    <property type="term" value="P:cobalamin biosynthetic process"/>
    <property type="evidence" value="ECO:0007669"/>
    <property type="project" value="UniProtKB-KW"/>
</dbReference>
<evidence type="ECO:0000256" key="7">
    <source>
        <dbReference type="ARBA" id="ARBA00007490"/>
    </source>
</evidence>
<dbReference type="CDD" id="cd00544">
    <property type="entry name" value="CobU"/>
    <property type="match status" value="1"/>
</dbReference>
<evidence type="ECO:0000256" key="6">
    <source>
        <dbReference type="ARBA" id="ARBA00005159"/>
    </source>
</evidence>
<dbReference type="Pfam" id="PF02283">
    <property type="entry name" value="CobU"/>
    <property type="match status" value="1"/>
</dbReference>
<comment type="catalytic activity">
    <reaction evidence="3">
        <text>adenosylcob(III)inamide + GTP = adenosylcob(III)inamide phosphate + GDP + H(+)</text>
        <dbReference type="Rhea" id="RHEA:15765"/>
        <dbReference type="ChEBI" id="CHEBI:2480"/>
        <dbReference type="ChEBI" id="CHEBI:15378"/>
        <dbReference type="ChEBI" id="CHEBI:37565"/>
        <dbReference type="ChEBI" id="CHEBI:58189"/>
        <dbReference type="ChEBI" id="CHEBI:58502"/>
        <dbReference type="EC" id="2.7.1.156"/>
    </reaction>
</comment>
<dbReference type="SUPFAM" id="SSF52540">
    <property type="entry name" value="P-loop containing nucleoside triphosphate hydrolases"/>
    <property type="match status" value="1"/>
</dbReference>
<evidence type="ECO:0000256" key="17">
    <source>
        <dbReference type="ARBA" id="ARBA00030571"/>
    </source>
</evidence>
<keyword evidence="11 18" id="KW-0808">Transferase</keyword>
<name>A0A644US90_9ZZZZ</name>
<dbReference type="EC" id="2.7.7.62" evidence="9"/>
<dbReference type="EC" id="2.7.1.156" evidence="8"/>
<organism evidence="18">
    <name type="scientific">bioreactor metagenome</name>
    <dbReference type="NCBI Taxonomy" id="1076179"/>
    <lineage>
        <taxon>unclassified sequences</taxon>
        <taxon>metagenomes</taxon>
        <taxon>ecological metagenomes</taxon>
    </lineage>
</organism>
<comment type="pathway">
    <text evidence="6">Cofactor biosynthesis; adenosylcobalamin biosynthesis; adenosylcobalamin from cob(II)yrinate a,c-diamide: step 5/7.</text>
</comment>
<dbReference type="PANTHER" id="PTHR34848:SF1">
    <property type="entry name" value="BIFUNCTIONAL ADENOSYLCOBALAMIN BIOSYNTHESIS PROTEIN COBU"/>
    <property type="match status" value="1"/>
</dbReference>
<evidence type="ECO:0000256" key="5">
    <source>
        <dbReference type="ARBA" id="ARBA00004692"/>
    </source>
</evidence>
<comment type="pathway">
    <text evidence="5">Cofactor biosynthesis; adenosylcobalamin biosynthesis; adenosylcobalamin from cob(II)yrinate a,c-diamide: step 6/7.</text>
</comment>
<protein>
    <recommendedName>
        <fullName evidence="16">Adenosylcobinamide kinase</fullName>
        <ecNumber evidence="8">2.7.1.156</ecNumber>
        <ecNumber evidence="9">2.7.7.62</ecNumber>
    </recommendedName>
    <alternativeName>
        <fullName evidence="17">Adenosylcobinamide-phosphate guanylyltransferase</fullName>
    </alternativeName>
</protein>
<dbReference type="GO" id="GO:0005525">
    <property type="term" value="F:GTP binding"/>
    <property type="evidence" value="ECO:0007669"/>
    <property type="project" value="UniProtKB-KW"/>
</dbReference>
<dbReference type="GO" id="GO:0043752">
    <property type="term" value="F:adenosylcobinamide kinase activity"/>
    <property type="evidence" value="ECO:0007669"/>
    <property type="project" value="UniProtKB-EC"/>
</dbReference>
<comment type="catalytic activity">
    <reaction evidence="2">
        <text>adenosylcob(III)inamide phosphate + GTP + H(+) = adenosylcob(III)inamide-GDP + diphosphate</text>
        <dbReference type="Rhea" id="RHEA:22712"/>
        <dbReference type="ChEBI" id="CHEBI:15378"/>
        <dbReference type="ChEBI" id="CHEBI:33019"/>
        <dbReference type="ChEBI" id="CHEBI:37565"/>
        <dbReference type="ChEBI" id="CHEBI:58502"/>
        <dbReference type="ChEBI" id="CHEBI:60487"/>
        <dbReference type="EC" id="2.7.7.62"/>
    </reaction>
</comment>
<accession>A0A644US90</accession>
<dbReference type="EMBL" id="VSSQ01000156">
    <property type="protein sequence ID" value="MPL81919.1"/>
    <property type="molecule type" value="Genomic_DNA"/>
</dbReference>
<reference evidence="18" key="1">
    <citation type="submission" date="2019-08" db="EMBL/GenBank/DDBJ databases">
        <authorList>
            <person name="Kucharzyk K."/>
            <person name="Murdoch R.W."/>
            <person name="Higgins S."/>
            <person name="Loffler F."/>
        </authorList>
    </citation>
    <scope>NUCLEOTIDE SEQUENCE</scope>
</reference>
<comment type="function">
    <text evidence="4">Catalyzes ATP-dependent phosphorylation of adenosylcobinamide and addition of GMP to adenosylcobinamide phosphate.</text>
</comment>
<evidence type="ECO:0000256" key="10">
    <source>
        <dbReference type="ARBA" id="ARBA00022573"/>
    </source>
</evidence>